<reference evidence="1 2" key="1">
    <citation type="submission" date="2019-09" db="EMBL/GenBank/DDBJ databases">
        <title>YIM 48816 draft genome.</title>
        <authorList>
            <person name="Jiang L."/>
        </authorList>
    </citation>
    <scope>NUCLEOTIDE SEQUENCE [LARGE SCALE GENOMIC DNA]</scope>
    <source>
        <strain evidence="1 2">YIM 48816</strain>
    </source>
</reference>
<evidence type="ECO:0000313" key="2">
    <source>
        <dbReference type="Proteomes" id="UP000474159"/>
    </source>
</evidence>
<dbReference type="RefSeq" id="WP_150999799.1">
    <property type="nucleotide sequence ID" value="NZ_BPQY01000101.1"/>
</dbReference>
<dbReference type="EMBL" id="VZZK01000008">
    <property type="protein sequence ID" value="KAB1079536.1"/>
    <property type="molecule type" value="Genomic_DNA"/>
</dbReference>
<gene>
    <name evidence="1" type="ORF">F6X53_09570</name>
</gene>
<name>A0A6L3T3H1_9HYPH</name>
<protein>
    <submittedName>
        <fullName evidence="1">Uncharacterized protein</fullName>
    </submittedName>
</protein>
<keyword evidence="2" id="KW-1185">Reference proteome</keyword>
<organism evidence="1 2">
    <name type="scientific">Methylobacterium soli</name>
    <dbReference type="NCBI Taxonomy" id="553447"/>
    <lineage>
        <taxon>Bacteria</taxon>
        <taxon>Pseudomonadati</taxon>
        <taxon>Pseudomonadota</taxon>
        <taxon>Alphaproteobacteria</taxon>
        <taxon>Hyphomicrobiales</taxon>
        <taxon>Methylobacteriaceae</taxon>
        <taxon>Methylobacterium</taxon>
    </lineage>
</organism>
<dbReference type="Proteomes" id="UP000474159">
    <property type="component" value="Unassembled WGS sequence"/>
</dbReference>
<accession>A0A6L3T3H1</accession>
<dbReference type="AlphaFoldDB" id="A0A6L3T3H1"/>
<evidence type="ECO:0000313" key="1">
    <source>
        <dbReference type="EMBL" id="KAB1079536.1"/>
    </source>
</evidence>
<sequence>MSIADEIHVILVDRPAIGDKAGTVLCFAVRCADPDEALALVRSRLAFGEAARRSGIRLSQAEGRALNLQPNQPKLITELLANPQN</sequence>
<proteinExistence type="predicted"/>
<comment type="caution">
    <text evidence="1">The sequence shown here is derived from an EMBL/GenBank/DDBJ whole genome shotgun (WGS) entry which is preliminary data.</text>
</comment>